<name>A0A7Z0AA47_9MICO</name>
<reference evidence="2 3" key="1">
    <citation type="submission" date="2020-07" db="EMBL/GenBank/DDBJ databases">
        <title>Sequencing the genomes of 1000 actinobacteria strains.</title>
        <authorList>
            <person name="Klenk H.-P."/>
        </authorList>
    </citation>
    <scope>NUCLEOTIDE SEQUENCE [LARGE SCALE GENOMIC DNA]</scope>
    <source>
        <strain evidence="2 3">DSM 26341</strain>
    </source>
</reference>
<dbReference type="AlphaFoldDB" id="A0A7Z0AA47"/>
<dbReference type="Proteomes" id="UP000539111">
    <property type="component" value="Unassembled WGS sequence"/>
</dbReference>
<comment type="caution">
    <text evidence="2">The sequence shown here is derived from an EMBL/GenBank/DDBJ whole genome shotgun (WGS) entry which is preliminary data.</text>
</comment>
<gene>
    <name evidence="2" type="ORF">BJY26_001540</name>
</gene>
<keyword evidence="3" id="KW-1185">Reference proteome</keyword>
<proteinExistence type="predicted"/>
<dbReference type="RefSeq" id="WP_179427061.1">
    <property type="nucleotide sequence ID" value="NZ_JACBZP010000001.1"/>
</dbReference>
<dbReference type="InterPro" id="IPR024617">
    <property type="entry name" value="DUF3870"/>
</dbReference>
<evidence type="ECO:0000313" key="2">
    <source>
        <dbReference type="EMBL" id="NYI67234.1"/>
    </source>
</evidence>
<evidence type="ECO:0000259" key="1">
    <source>
        <dbReference type="Pfam" id="PF12986"/>
    </source>
</evidence>
<accession>A0A7Z0AA47</accession>
<feature type="domain" description="DUF3870" evidence="1">
    <location>
        <begin position="6"/>
        <end position="98"/>
    </location>
</feature>
<dbReference type="EMBL" id="JACBZP010000001">
    <property type="protein sequence ID" value="NYI67234.1"/>
    <property type="molecule type" value="Genomic_DNA"/>
</dbReference>
<organism evidence="2 3">
    <name type="scientific">Spelaeicoccus albus</name>
    <dbReference type="NCBI Taxonomy" id="1280376"/>
    <lineage>
        <taxon>Bacteria</taxon>
        <taxon>Bacillati</taxon>
        <taxon>Actinomycetota</taxon>
        <taxon>Actinomycetes</taxon>
        <taxon>Micrococcales</taxon>
        <taxon>Brevibacteriaceae</taxon>
        <taxon>Spelaeicoccus</taxon>
    </lineage>
</organism>
<sequence length="105" mass="11338">MSTSVLVTGEAKAPANNPITNKFGLFYVAFVIDTDTHLIQDAECSATLALTNRFVKSLFVGERITEEGRLQERVASRYHGSSQRALAAALHGAVAKYRGIAEAPE</sequence>
<protein>
    <recommendedName>
        <fullName evidence="1">DUF3870 domain-containing protein</fullName>
    </recommendedName>
</protein>
<evidence type="ECO:0000313" key="3">
    <source>
        <dbReference type="Proteomes" id="UP000539111"/>
    </source>
</evidence>
<dbReference type="Pfam" id="PF12986">
    <property type="entry name" value="DUF3870"/>
    <property type="match status" value="1"/>
</dbReference>